<reference evidence="3 4" key="1">
    <citation type="submission" date="2020-07" db="EMBL/GenBank/DDBJ databases">
        <title>Genomic Encyclopedia of Type Strains, Phase IV (KMG-V): Genome sequencing to study the core and pangenomes of soil and plant-associated prokaryotes.</title>
        <authorList>
            <person name="Whitman W."/>
        </authorList>
    </citation>
    <scope>NUCLEOTIDE SEQUENCE [LARGE SCALE GENOMIC DNA]</scope>
    <source>
        <strain evidence="3 4">AN3</strain>
    </source>
</reference>
<organism evidence="3 4">
    <name type="scientific">Phyllobacterium myrsinacearum</name>
    <dbReference type="NCBI Taxonomy" id="28101"/>
    <lineage>
        <taxon>Bacteria</taxon>
        <taxon>Pseudomonadati</taxon>
        <taxon>Pseudomonadota</taxon>
        <taxon>Alphaproteobacteria</taxon>
        <taxon>Hyphomicrobiales</taxon>
        <taxon>Phyllobacteriaceae</taxon>
        <taxon>Phyllobacterium</taxon>
    </lineage>
</organism>
<gene>
    <name evidence="3" type="ORF">FHW16_004708</name>
</gene>
<dbReference type="AlphaFoldDB" id="A0A839EKK5"/>
<dbReference type="GO" id="GO:0005737">
    <property type="term" value="C:cytoplasm"/>
    <property type="evidence" value="ECO:0007669"/>
    <property type="project" value="TreeGrafter"/>
</dbReference>
<evidence type="ECO:0000313" key="3">
    <source>
        <dbReference type="EMBL" id="MBA8880973.1"/>
    </source>
</evidence>
<dbReference type="InterPro" id="IPR006076">
    <property type="entry name" value="FAD-dep_OxRdtase"/>
</dbReference>
<dbReference type="Gene3D" id="3.30.9.10">
    <property type="entry name" value="D-Amino Acid Oxidase, subunit A, domain 2"/>
    <property type="match status" value="1"/>
</dbReference>
<dbReference type="GO" id="GO:0016491">
    <property type="term" value="F:oxidoreductase activity"/>
    <property type="evidence" value="ECO:0007669"/>
    <property type="project" value="UniProtKB-KW"/>
</dbReference>
<proteinExistence type="predicted"/>
<evidence type="ECO:0000313" key="4">
    <source>
        <dbReference type="Proteomes" id="UP000549052"/>
    </source>
</evidence>
<evidence type="ECO:0000259" key="2">
    <source>
        <dbReference type="Pfam" id="PF01266"/>
    </source>
</evidence>
<feature type="domain" description="FAD dependent oxidoreductase" evidence="2">
    <location>
        <begin position="3"/>
        <end position="346"/>
    </location>
</feature>
<dbReference type="EC" id="1.4.99.6" evidence="3"/>
<dbReference type="PANTHER" id="PTHR13847:SF287">
    <property type="entry name" value="FAD-DEPENDENT OXIDOREDUCTASE DOMAIN-CONTAINING PROTEIN 1"/>
    <property type="match status" value="1"/>
</dbReference>
<evidence type="ECO:0000256" key="1">
    <source>
        <dbReference type="ARBA" id="ARBA00023002"/>
    </source>
</evidence>
<dbReference type="Proteomes" id="UP000549052">
    <property type="component" value="Unassembled WGS sequence"/>
</dbReference>
<comment type="caution">
    <text evidence="3">The sequence shown here is derived from an EMBL/GenBank/DDBJ whole genome shotgun (WGS) entry which is preliminary data.</text>
</comment>
<protein>
    <submittedName>
        <fullName evidence="3">D-arginine dehydrogenase</fullName>
        <ecNumber evidence="3">1.4.99.6</ecNumber>
    </submittedName>
</protein>
<dbReference type="InterPro" id="IPR036188">
    <property type="entry name" value="FAD/NAD-bd_sf"/>
</dbReference>
<dbReference type="Pfam" id="PF01266">
    <property type="entry name" value="DAO"/>
    <property type="match status" value="1"/>
</dbReference>
<keyword evidence="1 3" id="KW-0560">Oxidoreductase</keyword>
<dbReference type="SUPFAM" id="SSF51905">
    <property type="entry name" value="FAD/NAD(P)-binding domain"/>
    <property type="match status" value="1"/>
</dbReference>
<name>A0A839EKK5_9HYPH</name>
<dbReference type="PANTHER" id="PTHR13847">
    <property type="entry name" value="SARCOSINE DEHYDROGENASE-RELATED"/>
    <property type="match status" value="1"/>
</dbReference>
<accession>A0A839EKK5</accession>
<sequence length="383" mass="40528">MFDFAVIGGGIAGASVAYELAARSSVLLIEREAHCGYHTTGRSAALFSENYGNATIRALSRASRGTYEAPPENFTQNPLLNPRDVMFIARDDQMDSVAAMSDILGSGGKRPHVLDVGAVCARVSIMRPDYVACALLDESSMDIDVHALHQGYLRGARSRGARIATSEEVLELTRNSAGWNITTSTATFQCATVINAAGAWADSLAIAAGASAVGLTPLRRTAMILDAPEAVDVSSWPLVLDIDEEFYFKPEAGKLLASPADETPSLPCDAQAEEIDLAIAIDRIQQAANLPVRSISRHWAGLRTFAADRSPVVGYDPHLPNFFWLAGQGGYGIQTAPALAKVAAALARGEAVPGTILDEGFDVSAVSPSRIQPTSPVSDKSDI</sequence>
<keyword evidence="4" id="KW-1185">Reference proteome</keyword>
<dbReference type="EMBL" id="JACGXN010000010">
    <property type="protein sequence ID" value="MBA8880973.1"/>
    <property type="molecule type" value="Genomic_DNA"/>
</dbReference>
<dbReference type="Gene3D" id="3.50.50.60">
    <property type="entry name" value="FAD/NAD(P)-binding domain"/>
    <property type="match status" value="1"/>
</dbReference>
<dbReference type="RefSeq" id="WP_182551588.1">
    <property type="nucleotide sequence ID" value="NZ_JACGXN010000010.1"/>
</dbReference>